<evidence type="ECO:0000256" key="2">
    <source>
        <dbReference type="ARBA" id="ARBA00023015"/>
    </source>
</evidence>
<evidence type="ECO:0000256" key="1">
    <source>
        <dbReference type="ARBA" id="ARBA00004123"/>
    </source>
</evidence>
<dbReference type="EMBL" id="KE344659">
    <property type="protein sequence ID" value="EXB74815.1"/>
    <property type="molecule type" value="Genomic_DNA"/>
</dbReference>
<keyword evidence="7" id="KW-1185">Reference proteome</keyword>
<gene>
    <name evidence="6" type="ORF">L484_023559</name>
</gene>
<evidence type="ECO:0000313" key="6">
    <source>
        <dbReference type="EMBL" id="EXB74815.1"/>
    </source>
</evidence>
<dbReference type="GO" id="GO:0003677">
    <property type="term" value="F:DNA binding"/>
    <property type="evidence" value="ECO:0007669"/>
    <property type="project" value="UniProtKB-KW"/>
</dbReference>
<comment type="subcellular location">
    <subcellularLocation>
        <location evidence="1">Nucleus</location>
    </subcellularLocation>
</comment>
<organism evidence="6 7">
    <name type="scientific">Morus notabilis</name>
    <dbReference type="NCBI Taxonomy" id="981085"/>
    <lineage>
        <taxon>Eukaryota</taxon>
        <taxon>Viridiplantae</taxon>
        <taxon>Streptophyta</taxon>
        <taxon>Embryophyta</taxon>
        <taxon>Tracheophyta</taxon>
        <taxon>Spermatophyta</taxon>
        <taxon>Magnoliopsida</taxon>
        <taxon>eudicotyledons</taxon>
        <taxon>Gunneridae</taxon>
        <taxon>Pentapetalae</taxon>
        <taxon>rosids</taxon>
        <taxon>fabids</taxon>
        <taxon>Rosales</taxon>
        <taxon>Moraceae</taxon>
        <taxon>Moreae</taxon>
        <taxon>Morus</taxon>
    </lineage>
</organism>
<dbReference type="Proteomes" id="UP000030645">
    <property type="component" value="Unassembled WGS sequence"/>
</dbReference>
<reference evidence="7" key="1">
    <citation type="submission" date="2013-01" db="EMBL/GenBank/DDBJ databases">
        <title>Draft Genome Sequence of a Mulberry Tree, Morus notabilis C.K. Schneid.</title>
        <authorList>
            <person name="He N."/>
            <person name="Zhao S."/>
        </authorList>
    </citation>
    <scope>NUCLEOTIDE SEQUENCE</scope>
</reference>
<protein>
    <submittedName>
        <fullName evidence="6">Uncharacterized protein</fullName>
    </submittedName>
</protein>
<dbReference type="AlphaFoldDB" id="W9RVJ6"/>
<keyword evidence="4" id="KW-0804">Transcription</keyword>
<keyword evidence="2" id="KW-0805">Transcription regulation</keyword>
<sequence>MHDRHTVIQLHDVFSMVDVVASSGRGDRRLFLLMPGWRDYRQSRGLQVGSVLAIHTIQQIYEFFVGIEHQGNEHQ</sequence>
<accession>W9RVJ6</accession>
<evidence type="ECO:0000256" key="5">
    <source>
        <dbReference type="ARBA" id="ARBA00023242"/>
    </source>
</evidence>
<keyword evidence="3" id="KW-0238">DNA-binding</keyword>
<proteinExistence type="predicted"/>
<dbReference type="SUPFAM" id="SSF101936">
    <property type="entry name" value="DNA-binding pseudobarrel domain"/>
    <property type="match status" value="1"/>
</dbReference>
<name>W9RVJ6_9ROSA</name>
<dbReference type="InterPro" id="IPR015300">
    <property type="entry name" value="DNA-bd_pseudobarrel_sf"/>
</dbReference>
<evidence type="ECO:0000313" key="7">
    <source>
        <dbReference type="Proteomes" id="UP000030645"/>
    </source>
</evidence>
<evidence type="ECO:0000256" key="3">
    <source>
        <dbReference type="ARBA" id="ARBA00023125"/>
    </source>
</evidence>
<keyword evidence="5" id="KW-0539">Nucleus</keyword>
<dbReference type="GO" id="GO:0005634">
    <property type="term" value="C:nucleus"/>
    <property type="evidence" value="ECO:0007669"/>
    <property type="project" value="UniProtKB-SubCell"/>
</dbReference>
<evidence type="ECO:0000256" key="4">
    <source>
        <dbReference type="ARBA" id="ARBA00023163"/>
    </source>
</evidence>